<evidence type="ECO:0000313" key="5">
    <source>
        <dbReference type="Proteomes" id="UP001629432"/>
    </source>
</evidence>
<dbReference type="Pfam" id="PF00440">
    <property type="entry name" value="TetR_N"/>
    <property type="match status" value="1"/>
</dbReference>
<evidence type="ECO:0000256" key="1">
    <source>
        <dbReference type="ARBA" id="ARBA00023125"/>
    </source>
</evidence>
<dbReference type="PROSITE" id="PS50977">
    <property type="entry name" value="HTH_TETR_2"/>
    <property type="match status" value="1"/>
</dbReference>
<dbReference type="SUPFAM" id="SSF46689">
    <property type="entry name" value="Homeodomain-like"/>
    <property type="match status" value="1"/>
</dbReference>
<evidence type="ECO:0000259" key="3">
    <source>
        <dbReference type="PROSITE" id="PS50977"/>
    </source>
</evidence>
<keyword evidence="5" id="KW-1185">Reference proteome</keyword>
<dbReference type="InterPro" id="IPR050109">
    <property type="entry name" value="HTH-type_TetR-like_transc_reg"/>
</dbReference>
<proteinExistence type="predicted"/>
<sequence>MTDSTRSTPASGRNASDTRERILEAARACFSRRSYENVGLREIASEAGVDAALVSRYFGGKEGLFAQVVEGAFHVEEHLPESLDTVGEFLVAEVMAESNVTGEFNPLRLLLLGATSPDTAEMVSARFHAEFVQPLARKLKGRDAEIRAALIGSYVIGLATMRHMLESPTLTSASSRKVAAFVAAAIQTCVGISD</sequence>
<dbReference type="SUPFAM" id="SSF48498">
    <property type="entry name" value="Tetracyclin repressor-like, C-terminal domain"/>
    <property type="match status" value="1"/>
</dbReference>
<dbReference type="PRINTS" id="PR00455">
    <property type="entry name" value="HTHTETR"/>
</dbReference>
<evidence type="ECO:0000313" key="4">
    <source>
        <dbReference type="EMBL" id="MFM0642559.1"/>
    </source>
</evidence>
<feature type="domain" description="HTH tetR-type" evidence="3">
    <location>
        <begin position="16"/>
        <end position="76"/>
    </location>
</feature>
<feature type="DNA-binding region" description="H-T-H motif" evidence="2">
    <location>
        <begin position="39"/>
        <end position="58"/>
    </location>
</feature>
<dbReference type="InterPro" id="IPR036271">
    <property type="entry name" value="Tet_transcr_reg_TetR-rel_C_sf"/>
</dbReference>
<reference evidence="4 5" key="1">
    <citation type="journal article" date="2024" name="Chem. Sci.">
        <title>Discovery of megapolipeptins by genome mining of a Burkholderiales bacteria collection.</title>
        <authorList>
            <person name="Paulo B.S."/>
            <person name="Recchia M.J.J."/>
            <person name="Lee S."/>
            <person name="Fergusson C.H."/>
            <person name="Romanowski S.B."/>
            <person name="Hernandez A."/>
            <person name="Krull N."/>
            <person name="Liu D.Y."/>
            <person name="Cavanagh H."/>
            <person name="Bos A."/>
            <person name="Gray C.A."/>
            <person name="Murphy B.T."/>
            <person name="Linington R.G."/>
            <person name="Eustaquio A.S."/>
        </authorList>
    </citation>
    <scope>NUCLEOTIDE SEQUENCE [LARGE SCALE GENOMIC DNA]</scope>
    <source>
        <strain evidence="4 5">RL17-338-BIC-A</strain>
    </source>
</reference>
<keyword evidence="1 2" id="KW-0238">DNA-binding</keyword>
<protein>
    <submittedName>
        <fullName evidence="4">TetR family transcriptional regulator</fullName>
    </submittedName>
</protein>
<dbReference type="Gene3D" id="1.10.357.10">
    <property type="entry name" value="Tetracycline Repressor, domain 2"/>
    <property type="match status" value="1"/>
</dbReference>
<dbReference type="Pfam" id="PF17920">
    <property type="entry name" value="TetR_C_16"/>
    <property type="match status" value="1"/>
</dbReference>
<gene>
    <name evidence="4" type="ORF">PQQ63_38465</name>
</gene>
<dbReference type="InterPro" id="IPR041678">
    <property type="entry name" value="TetR_C_16"/>
</dbReference>
<accession>A0ABW9E6F9</accession>
<dbReference type="InterPro" id="IPR009057">
    <property type="entry name" value="Homeodomain-like_sf"/>
</dbReference>
<evidence type="ECO:0000256" key="2">
    <source>
        <dbReference type="PROSITE-ProRule" id="PRU00335"/>
    </source>
</evidence>
<dbReference type="EMBL" id="JAQQCF010000085">
    <property type="protein sequence ID" value="MFM0642559.1"/>
    <property type="molecule type" value="Genomic_DNA"/>
</dbReference>
<comment type="caution">
    <text evidence="4">The sequence shown here is derived from an EMBL/GenBank/DDBJ whole genome shotgun (WGS) entry which is preliminary data.</text>
</comment>
<dbReference type="InterPro" id="IPR001647">
    <property type="entry name" value="HTH_TetR"/>
</dbReference>
<organism evidence="4 5">
    <name type="scientific">Paraburkholderia metrosideri</name>
    <dbReference type="NCBI Taxonomy" id="580937"/>
    <lineage>
        <taxon>Bacteria</taxon>
        <taxon>Pseudomonadati</taxon>
        <taxon>Pseudomonadota</taxon>
        <taxon>Betaproteobacteria</taxon>
        <taxon>Burkholderiales</taxon>
        <taxon>Burkholderiaceae</taxon>
        <taxon>Paraburkholderia</taxon>
    </lineage>
</organism>
<dbReference type="PANTHER" id="PTHR30055:SF235">
    <property type="entry name" value="TRANSCRIPTIONAL REGULATORY PROTEIN"/>
    <property type="match status" value="1"/>
</dbReference>
<dbReference type="RefSeq" id="WP_408341191.1">
    <property type="nucleotide sequence ID" value="NZ_JAQQCF010000085.1"/>
</dbReference>
<dbReference type="PANTHER" id="PTHR30055">
    <property type="entry name" value="HTH-TYPE TRANSCRIPTIONAL REGULATOR RUTR"/>
    <property type="match status" value="1"/>
</dbReference>
<name>A0ABW9E6F9_9BURK</name>
<dbReference type="Proteomes" id="UP001629432">
    <property type="component" value="Unassembled WGS sequence"/>
</dbReference>